<comment type="caution">
    <text evidence="2">The sequence shown here is derived from an EMBL/GenBank/DDBJ whole genome shotgun (WGS) entry which is preliminary data.</text>
</comment>
<evidence type="ECO:0000313" key="3">
    <source>
        <dbReference type="Proteomes" id="UP000661894"/>
    </source>
</evidence>
<sequence>MRLRRIAAASLVLSATVVLGPPALAADTGTAVRAASPPVAEPATFLGDLACQVLGDFFEKC</sequence>
<feature type="chain" id="PRO_5045479526" evidence="1">
    <location>
        <begin position="26"/>
        <end position="61"/>
    </location>
</feature>
<accession>A0ABR8Z6H8</accession>
<evidence type="ECO:0000256" key="1">
    <source>
        <dbReference type="SAM" id="SignalP"/>
    </source>
</evidence>
<feature type="signal peptide" evidence="1">
    <location>
        <begin position="1"/>
        <end position="25"/>
    </location>
</feature>
<protein>
    <submittedName>
        <fullName evidence="2">Uncharacterized protein</fullName>
    </submittedName>
</protein>
<keyword evidence="3" id="KW-1185">Reference proteome</keyword>
<gene>
    <name evidence="2" type="ORF">H9624_14770</name>
</gene>
<name>A0ABR8Z6H8_9MICO</name>
<dbReference type="RefSeq" id="WP_251840682.1">
    <property type="nucleotide sequence ID" value="NZ_JACSPO010000013.1"/>
</dbReference>
<proteinExistence type="predicted"/>
<organism evidence="2 3">
    <name type="scientific">Oceanitalea stevensii</name>
    <dbReference type="NCBI Taxonomy" id="2763072"/>
    <lineage>
        <taxon>Bacteria</taxon>
        <taxon>Bacillati</taxon>
        <taxon>Actinomycetota</taxon>
        <taxon>Actinomycetes</taxon>
        <taxon>Micrococcales</taxon>
        <taxon>Bogoriellaceae</taxon>
        <taxon>Georgenia</taxon>
    </lineage>
</organism>
<reference evidence="2 3" key="1">
    <citation type="submission" date="2020-08" db="EMBL/GenBank/DDBJ databases">
        <title>A Genomic Blueprint of the Chicken Gut Microbiome.</title>
        <authorList>
            <person name="Gilroy R."/>
            <person name="Ravi A."/>
            <person name="Getino M."/>
            <person name="Pursley I."/>
            <person name="Horton D.L."/>
            <person name="Alikhan N.-F."/>
            <person name="Baker D."/>
            <person name="Gharbi K."/>
            <person name="Hall N."/>
            <person name="Watson M."/>
            <person name="Adriaenssens E.M."/>
            <person name="Foster-Nyarko E."/>
            <person name="Jarju S."/>
            <person name="Secka A."/>
            <person name="Antonio M."/>
            <person name="Oren A."/>
            <person name="Chaudhuri R."/>
            <person name="La Ragione R.M."/>
            <person name="Hildebrand F."/>
            <person name="Pallen M.J."/>
        </authorList>
    </citation>
    <scope>NUCLEOTIDE SEQUENCE [LARGE SCALE GENOMIC DNA]</scope>
    <source>
        <strain evidence="2 3">Sa1BUA1</strain>
    </source>
</reference>
<evidence type="ECO:0000313" key="2">
    <source>
        <dbReference type="EMBL" id="MBD8063583.1"/>
    </source>
</evidence>
<keyword evidence="1" id="KW-0732">Signal</keyword>
<dbReference type="EMBL" id="JACSPO010000013">
    <property type="protein sequence ID" value="MBD8063583.1"/>
    <property type="molecule type" value="Genomic_DNA"/>
</dbReference>
<dbReference type="Proteomes" id="UP000661894">
    <property type="component" value="Unassembled WGS sequence"/>
</dbReference>